<dbReference type="Proteomes" id="UP000661112">
    <property type="component" value="Unassembled WGS sequence"/>
</dbReference>
<evidence type="ECO:0000256" key="4">
    <source>
        <dbReference type="ARBA" id="ARBA00022692"/>
    </source>
</evidence>
<evidence type="ECO:0000256" key="7">
    <source>
        <dbReference type="SAM" id="Phobius"/>
    </source>
</evidence>
<name>A0ABR8D596_9NOST</name>
<evidence type="ECO:0000256" key="5">
    <source>
        <dbReference type="ARBA" id="ARBA00022989"/>
    </source>
</evidence>
<feature type="transmembrane region" description="Helical" evidence="7">
    <location>
        <begin position="155"/>
        <end position="174"/>
    </location>
</feature>
<keyword evidence="5 7" id="KW-1133">Transmembrane helix</keyword>
<feature type="transmembrane region" description="Helical" evidence="7">
    <location>
        <begin position="48"/>
        <end position="70"/>
    </location>
</feature>
<evidence type="ECO:0000256" key="3">
    <source>
        <dbReference type="ARBA" id="ARBA00022475"/>
    </source>
</evidence>
<evidence type="ECO:0000256" key="2">
    <source>
        <dbReference type="ARBA" id="ARBA00007430"/>
    </source>
</evidence>
<dbReference type="Pfam" id="PF13440">
    <property type="entry name" value="Polysacc_synt_3"/>
    <property type="match status" value="1"/>
</dbReference>
<dbReference type="PANTHER" id="PTHR30250">
    <property type="entry name" value="PST FAMILY PREDICTED COLANIC ACID TRANSPORTER"/>
    <property type="match status" value="1"/>
</dbReference>
<keyword evidence="6 7" id="KW-0472">Membrane</keyword>
<keyword evidence="9" id="KW-1185">Reference proteome</keyword>
<reference evidence="8 9" key="1">
    <citation type="journal article" date="2020" name="ISME J.">
        <title>Comparative genomics reveals insights into cyanobacterial evolution and habitat adaptation.</title>
        <authorList>
            <person name="Chen M.Y."/>
            <person name="Teng W.K."/>
            <person name="Zhao L."/>
            <person name="Hu C.X."/>
            <person name="Zhou Y.K."/>
            <person name="Han B.P."/>
            <person name="Song L.R."/>
            <person name="Shu W.S."/>
        </authorList>
    </citation>
    <scope>NUCLEOTIDE SEQUENCE [LARGE SCALE GENOMIC DNA]</scope>
    <source>
        <strain evidence="8 9">FACHB-119</strain>
    </source>
</reference>
<protein>
    <submittedName>
        <fullName evidence="8">Lipopolysaccharide biosynthesis protein</fullName>
    </submittedName>
</protein>
<keyword evidence="4 7" id="KW-0812">Transmembrane</keyword>
<evidence type="ECO:0000313" key="8">
    <source>
        <dbReference type="EMBL" id="MBD2501874.1"/>
    </source>
</evidence>
<keyword evidence="3" id="KW-1003">Cell membrane</keyword>
<gene>
    <name evidence="8" type="ORF">H6G83_14890</name>
</gene>
<feature type="transmembrane region" description="Helical" evidence="7">
    <location>
        <begin position="327"/>
        <end position="350"/>
    </location>
</feature>
<feature type="transmembrane region" description="Helical" evidence="7">
    <location>
        <begin position="300"/>
        <end position="321"/>
    </location>
</feature>
<feature type="transmembrane region" description="Helical" evidence="7">
    <location>
        <begin position="262"/>
        <end position="279"/>
    </location>
</feature>
<evidence type="ECO:0000256" key="6">
    <source>
        <dbReference type="ARBA" id="ARBA00023136"/>
    </source>
</evidence>
<dbReference type="InterPro" id="IPR050833">
    <property type="entry name" value="Poly_Biosynth_Transport"/>
</dbReference>
<sequence>MILNKVKLLLSGQFMQNVGWLGTAELANRVFRLGTTITLARMFSSQDYGAMAVIYTIFEFANVLTMRGGIGAKIIQADEQYLQGICNTSYWLNWILCGSIFLLQCAAAYPIAKFYNNEQLIFPICTLALMYLMFPLFMVNAALIERENRLKITALCNAMQSFIANSITVALAILGMGVWAIVWSMVLSTPVWIIITWRNNSWRPPKSFSLERLPEVIHFGKNMLGIELLNKVRGNLDYLIIGRLLGMNALGIYYFAFNAGSGITMNVVNALISALYPYLCTVRGDFIQLKTRYFSSFKKIMLIVVPIVSLQSVLAPLYVPIIFGQKWVMAIPILIIICLSVLPRAWAWTNSILLNAVDKTQINLYISIGYTVFFGVSILLAAQWGIFWVAVAVLISNLIFVPISALWTYGYVFNKNKYSDSSLTKA</sequence>
<feature type="transmembrane region" description="Helical" evidence="7">
    <location>
        <begin position="362"/>
        <end position="380"/>
    </location>
</feature>
<dbReference type="EMBL" id="JACJSG010000018">
    <property type="protein sequence ID" value="MBD2501874.1"/>
    <property type="molecule type" value="Genomic_DNA"/>
</dbReference>
<comment type="caution">
    <text evidence="8">The sequence shown here is derived from an EMBL/GenBank/DDBJ whole genome shotgun (WGS) entry which is preliminary data.</text>
</comment>
<feature type="transmembrane region" description="Helical" evidence="7">
    <location>
        <begin position="386"/>
        <end position="409"/>
    </location>
</feature>
<comment type="subcellular location">
    <subcellularLocation>
        <location evidence="1">Cell membrane</location>
        <topology evidence="1">Multi-pass membrane protein</topology>
    </subcellularLocation>
</comment>
<dbReference type="PANTHER" id="PTHR30250:SF10">
    <property type="entry name" value="LIPOPOLYSACCHARIDE BIOSYNTHESIS PROTEIN WZXC"/>
    <property type="match status" value="1"/>
</dbReference>
<comment type="similarity">
    <text evidence="2">Belongs to the polysaccharide synthase family.</text>
</comment>
<evidence type="ECO:0000256" key="1">
    <source>
        <dbReference type="ARBA" id="ARBA00004651"/>
    </source>
</evidence>
<organism evidence="8 9">
    <name type="scientific">Anabaena azotica FACHB-119</name>
    <dbReference type="NCBI Taxonomy" id="947527"/>
    <lineage>
        <taxon>Bacteria</taxon>
        <taxon>Bacillati</taxon>
        <taxon>Cyanobacteriota</taxon>
        <taxon>Cyanophyceae</taxon>
        <taxon>Nostocales</taxon>
        <taxon>Nostocaceae</taxon>
        <taxon>Anabaena</taxon>
        <taxon>Anabaena azotica</taxon>
    </lineage>
</organism>
<proteinExistence type="inferred from homology"/>
<feature type="transmembrane region" description="Helical" evidence="7">
    <location>
        <begin position="91"/>
        <end position="109"/>
    </location>
</feature>
<dbReference type="CDD" id="cd13127">
    <property type="entry name" value="MATE_tuaB_like"/>
    <property type="match status" value="1"/>
</dbReference>
<dbReference type="RefSeq" id="WP_190473559.1">
    <property type="nucleotide sequence ID" value="NZ_JACJSG010000018.1"/>
</dbReference>
<accession>A0ABR8D596</accession>
<evidence type="ECO:0000313" key="9">
    <source>
        <dbReference type="Proteomes" id="UP000661112"/>
    </source>
</evidence>
<feature type="transmembrane region" description="Helical" evidence="7">
    <location>
        <begin position="121"/>
        <end position="143"/>
    </location>
</feature>